<sequence>MNNTPPPEKADKRLEDFTPVAHPQVVPPPPRPNQEAGDADQFPSVPGEFYVSVGLQNAALEFSESSVPGSRSFIDNRSTERWQNTEAGTSHGANANDVINASEAGPFNIADSEQPAANGINEEPAPSSSKRCLPLFRSSSPPPKRRWNSDPTPPLDPPDLEQEVVVAAAQPQLPFEKEPAEPAQPQQQPLEQQLLFEQEYPEPVNQQNINAQNGNGEVASNYLFLSTTHYSSNRLLHFHFLDDRHFSGRIDITGFQNVPIIVWTSEVHMEFVSEGSMNSANDELYHCTSGVITFPAVINLQNFICWIDGNYLYFQAMIL</sequence>
<proteinExistence type="predicted"/>
<evidence type="ECO:0000256" key="1">
    <source>
        <dbReference type="SAM" id="MobiDB-lite"/>
    </source>
</evidence>
<dbReference type="WBParaSite" id="PDA_v2.g10704.t1">
    <property type="protein sequence ID" value="PDA_v2.g10704.t1"/>
    <property type="gene ID" value="PDA_v2.g10704"/>
</dbReference>
<name>A0A914P7M9_9BILA</name>
<feature type="region of interest" description="Disordered" evidence="1">
    <location>
        <begin position="1"/>
        <end position="46"/>
    </location>
</feature>
<dbReference type="Proteomes" id="UP000887578">
    <property type="component" value="Unplaced"/>
</dbReference>
<evidence type="ECO:0000313" key="3">
    <source>
        <dbReference type="WBParaSite" id="PDA_v2.g10704.t1"/>
    </source>
</evidence>
<protein>
    <submittedName>
        <fullName evidence="3">Uncharacterized protein</fullName>
    </submittedName>
</protein>
<evidence type="ECO:0000313" key="2">
    <source>
        <dbReference type="Proteomes" id="UP000887578"/>
    </source>
</evidence>
<reference evidence="3" key="1">
    <citation type="submission" date="2022-11" db="UniProtKB">
        <authorList>
            <consortium name="WormBaseParasite"/>
        </authorList>
    </citation>
    <scope>IDENTIFICATION</scope>
</reference>
<dbReference type="AlphaFoldDB" id="A0A914P7M9"/>
<feature type="region of interest" description="Disordered" evidence="1">
    <location>
        <begin position="63"/>
        <end position="159"/>
    </location>
</feature>
<feature type="compositionally biased region" description="Polar residues" evidence="1">
    <location>
        <begin position="63"/>
        <end position="99"/>
    </location>
</feature>
<organism evidence="2 3">
    <name type="scientific">Panagrolaimus davidi</name>
    <dbReference type="NCBI Taxonomy" id="227884"/>
    <lineage>
        <taxon>Eukaryota</taxon>
        <taxon>Metazoa</taxon>
        <taxon>Ecdysozoa</taxon>
        <taxon>Nematoda</taxon>
        <taxon>Chromadorea</taxon>
        <taxon>Rhabditida</taxon>
        <taxon>Tylenchina</taxon>
        <taxon>Panagrolaimomorpha</taxon>
        <taxon>Panagrolaimoidea</taxon>
        <taxon>Panagrolaimidae</taxon>
        <taxon>Panagrolaimus</taxon>
    </lineage>
</organism>
<accession>A0A914P7M9</accession>
<keyword evidence="2" id="KW-1185">Reference proteome</keyword>